<feature type="region of interest" description="Disordered" evidence="1">
    <location>
        <begin position="17"/>
        <end position="37"/>
    </location>
</feature>
<dbReference type="RefSeq" id="WP_207931770.1">
    <property type="nucleotide sequence ID" value="NZ_CP062222.1"/>
</dbReference>
<evidence type="ECO:0000313" key="3">
    <source>
        <dbReference type="EMBL" id="QTC92490.1"/>
    </source>
</evidence>
<feature type="compositionally biased region" description="Polar residues" evidence="1">
    <location>
        <begin position="18"/>
        <end position="36"/>
    </location>
</feature>
<organism evidence="3 4">
    <name type="scientific">Brevundimonas goettingensis</name>
    <dbReference type="NCBI Taxonomy" id="2774190"/>
    <lineage>
        <taxon>Bacteria</taxon>
        <taxon>Pseudomonadati</taxon>
        <taxon>Pseudomonadota</taxon>
        <taxon>Alphaproteobacteria</taxon>
        <taxon>Caulobacterales</taxon>
        <taxon>Caulobacteraceae</taxon>
        <taxon>Brevundimonas</taxon>
    </lineage>
</organism>
<protein>
    <submittedName>
        <fullName evidence="3">Uncharacterized protein</fullName>
    </submittedName>
</protein>
<feature type="signal peptide" evidence="2">
    <location>
        <begin position="1"/>
        <end position="17"/>
    </location>
</feature>
<sequence length="328" mass="34638">MLAPLLAALLVSGAPDAVSTQTPVPQVSPSIPSADQPTDLEDITVTGRRLDEATRAFVREVGAPARGRGLARWRNGVCVGVANLQPEVAQYIADRVSTVAQDLGLSAGAPGCNPSVLIVATQDGDAFTPEFVAERPRLFRVGGAGMDQGAAALKRFETNGQPVRWWTVSAPVDGDTGQIVVRIPGGVNGGQDAGGNDSPMLYAPNTEIRAASRLSTQIVDDSKRAFIIVDVSKTGGVTLPQLADYLAMVSLAQINPEADTAGFATILNLFDDPVQTEGLTNWDLAYLKGLYDTERTRQNRNSARTEIVASVIHAHDELTAAQDQTAPQ</sequence>
<dbReference type="KEGG" id="bgoe:IFJ75_06340"/>
<proteinExistence type="predicted"/>
<accession>A0A975C5T0</accession>
<keyword evidence="2" id="KW-0732">Signal</keyword>
<dbReference type="Proteomes" id="UP000663918">
    <property type="component" value="Chromosome"/>
</dbReference>
<keyword evidence="4" id="KW-1185">Reference proteome</keyword>
<evidence type="ECO:0000256" key="1">
    <source>
        <dbReference type="SAM" id="MobiDB-lite"/>
    </source>
</evidence>
<evidence type="ECO:0000256" key="2">
    <source>
        <dbReference type="SAM" id="SignalP"/>
    </source>
</evidence>
<feature type="chain" id="PRO_5037169767" evidence="2">
    <location>
        <begin position="18"/>
        <end position="328"/>
    </location>
</feature>
<evidence type="ECO:0000313" key="4">
    <source>
        <dbReference type="Proteomes" id="UP000663918"/>
    </source>
</evidence>
<dbReference type="AlphaFoldDB" id="A0A975C5T0"/>
<gene>
    <name evidence="3" type="ORF">IFJ75_06340</name>
</gene>
<dbReference type="EMBL" id="CP062222">
    <property type="protein sequence ID" value="QTC92490.1"/>
    <property type="molecule type" value="Genomic_DNA"/>
</dbReference>
<name>A0A975C5T0_9CAUL</name>
<reference evidence="3" key="1">
    <citation type="submission" date="2020-09" db="EMBL/GenBank/DDBJ databases">
        <title>Brevundimonas sp. LVF2 isolated from a puddle in Goettingen, Germany.</title>
        <authorList>
            <person name="Friedrich I."/>
            <person name="Klassen A."/>
            <person name="Hannes N."/>
            <person name="Schneider D."/>
            <person name="Hertel R."/>
            <person name="Daniel R."/>
        </authorList>
    </citation>
    <scope>NUCLEOTIDE SEQUENCE</scope>
    <source>
        <strain evidence="3">LVF2</strain>
    </source>
</reference>